<feature type="non-terminal residue" evidence="4">
    <location>
        <position position="399"/>
    </location>
</feature>
<protein>
    <recommendedName>
        <fullName evidence="3">trans-L-3-hydroxyproline dehydratase</fullName>
        <ecNumber evidence="3">4.2.1.77</ecNumber>
    </recommendedName>
</protein>
<comment type="catalytic activity">
    <reaction evidence="1">
        <text>trans-3-hydroxy-L-proline = 1-pyrroline-2-carboxylate + H2O</text>
        <dbReference type="Rhea" id="RHEA:10320"/>
        <dbReference type="ChEBI" id="CHEBI:15377"/>
        <dbReference type="ChEBI" id="CHEBI:39785"/>
        <dbReference type="ChEBI" id="CHEBI:57938"/>
        <dbReference type="EC" id="4.2.1.77"/>
    </reaction>
</comment>
<dbReference type="Gene3D" id="3.10.310.10">
    <property type="entry name" value="Diaminopimelate Epimerase, Chain A, domain 1"/>
    <property type="match status" value="2"/>
</dbReference>
<organism evidence="4 5">
    <name type="scientific">Myriangium duriaei CBS 260.36</name>
    <dbReference type="NCBI Taxonomy" id="1168546"/>
    <lineage>
        <taxon>Eukaryota</taxon>
        <taxon>Fungi</taxon>
        <taxon>Dikarya</taxon>
        <taxon>Ascomycota</taxon>
        <taxon>Pezizomycotina</taxon>
        <taxon>Dothideomycetes</taxon>
        <taxon>Dothideomycetidae</taxon>
        <taxon>Myriangiales</taxon>
        <taxon>Myriangiaceae</taxon>
        <taxon>Myriangium</taxon>
    </lineage>
</organism>
<evidence type="ECO:0000256" key="2">
    <source>
        <dbReference type="ARBA" id="ARBA00007529"/>
    </source>
</evidence>
<dbReference type="PANTHER" id="PTHR33442:SF1">
    <property type="entry name" value="TRANS-3-HYDROXY-L-PROLINE DEHYDRATASE"/>
    <property type="match status" value="1"/>
</dbReference>
<dbReference type="AlphaFoldDB" id="A0A9P4IVC2"/>
<evidence type="ECO:0000256" key="3">
    <source>
        <dbReference type="ARBA" id="ARBA00013105"/>
    </source>
</evidence>
<evidence type="ECO:0000256" key="1">
    <source>
        <dbReference type="ARBA" id="ARBA00001148"/>
    </source>
</evidence>
<dbReference type="Proteomes" id="UP000799439">
    <property type="component" value="Unassembled WGS sequence"/>
</dbReference>
<dbReference type="PANTHER" id="PTHR33442">
    <property type="entry name" value="TRANS-3-HYDROXY-L-PROLINE DEHYDRATASE"/>
    <property type="match status" value="1"/>
</dbReference>
<dbReference type="Pfam" id="PF05544">
    <property type="entry name" value="Pro_racemase"/>
    <property type="match status" value="2"/>
</dbReference>
<comment type="caution">
    <text evidence="4">The sequence shown here is derived from an EMBL/GenBank/DDBJ whole genome shotgun (WGS) entry which is preliminary data.</text>
</comment>
<dbReference type="InterPro" id="IPR008794">
    <property type="entry name" value="Pro_racemase_fam"/>
</dbReference>
<dbReference type="OrthoDB" id="6409228at2759"/>
<evidence type="ECO:0000313" key="5">
    <source>
        <dbReference type="Proteomes" id="UP000799439"/>
    </source>
</evidence>
<sequence>VEMHTSGEPTRIVYSGLPDFPSEVVTLHEKRQYMRSHHDSIRRCLMLEPRGHAGMYGAVILPSTSNEKANTAQVAFICASEPGYTPMCGHATMALARFLVDYPSLINESLLSEQERLALPSPDSYPYNADTQSKQIHIEVPCGILDVTVPVLSQDGRSDPNRPASFISVPSWAQLDVSVPVLKAKSSAADDPWVQLQKVAVKGHLTGDLGYGGGWYFVIPAAALGIENIADTTNLAKLQELAAALLRTVRVDKRVAEITGKNEDNRADIYGVVLSAPFVSGRFKAFPGQSPTPSELGLCVYSAGQLDRSPTGGAVAARQAIAHAKGTLTQGVQHAYYSPTSIALGRQGAFMGSVEAQCARSGGEGTDAVQVRVEGTGFYTGLSEVLVEAGDPLCIDGFV</sequence>
<gene>
    <name evidence="4" type="ORF">K461DRAFT_204985</name>
</gene>
<name>A0A9P4IVC2_9PEZI</name>
<dbReference type="SUPFAM" id="SSF54506">
    <property type="entry name" value="Diaminopimelate epimerase-like"/>
    <property type="match status" value="1"/>
</dbReference>
<comment type="similarity">
    <text evidence="2">Belongs to the proline racemase family.</text>
</comment>
<accession>A0A9P4IVC2</accession>
<proteinExistence type="inferred from homology"/>
<evidence type="ECO:0000313" key="4">
    <source>
        <dbReference type="EMBL" id="KAF2149454.1"/>
    </source>
</evidence>
<keyword evidence="5" id="KW-1185">Reference proteome</keyword>
<reference evidence="4" key="1">
    <citation type="journal article" date="2020" name="Stud. Mycol.">
        <title>101 Dothideomycetes genomes: a test case for predicting lifestyles and emergence of pathogens.</title>
        <authorList>
            <person name="Haridas S."/>
            <person name="Albert R."/>
            <person name="Binder M."/>
            <person name="Bloem J."/>
            <person name="Labutti K."/>
            <person name="Salamov A."/>
            <person name="Andreopoulos B."/>
            <person name="Baker S."/>
            <person name="Barry K."/>
            <person name="Bills G."/>
            <person name="Bluhm B."/>
            <person name="Cannon C."/>
            <person name="Castanera R."/>
            <person name="Culley D."/>
            <person name="Daum C."/>
            <person name="Ezra D."/>
            <person name="Gonzalez J."/>
            <person name="Henrissat B."/>
            <person name="Kuo A."/>
            <person name="Liang C."/>
            <person name="Lipzen A."/>
            <person name="Lutzoni F."/>
            <person name="Magnuson J."/>
            <person name="Mondo S."/>
            <person name="Nolan M."/>
            <person name="Ohm R."/>
            <person name="Pangilinan J."/>
            <person name="Park H.-J."/>
            <person name="Ramirez L."/>
            <person name="Alfaro M."/>
            <person name="Sun H."/>
            <person name="Tritt A."/>
            <person name="Yoshinaga Y."/>
            <person name="Zwiers L.-H."/>
            <person name="Turgeon B."/>
            <person name="Goodwin S."/>
            <person name="Spatafora J."/>
            <person name="Crous P."/>
            <person name="Grigoriev I."/>
        </authorList>
    </citation>
    <scope>NUCLEOTIDE SEQUENCE</scope>
    <source>
        <strain evidence="4">CBS 260.36</strain>
    </source>
</reference>
<dbReference type="EC" id="4.2.1.77" evidence="3"/>
<dbReference type="EMBL" id="ML996091">
    <property type="protein sequence ID" value="KAF2149454.1"/>
    <property type="molecule type" value="Genomic_DNA"/>
</dbReference>
<dbReference type="GO" id="GO:0050346">
    <property type="term" value="F:trans-L-3-hydroxyproline dehydratase activity"/>
    <property type="evidence" value="ECO:0007669"/>
    <property type="project" value="UniProtKB-EC"/>
</dbReference>
<feature type="non-terminal residue" evidence="4">
    <location>
        <position position="1"/>
    </location>
</feature>